<feature type="region of interest" description="Disordered" evidence="1">
    <location>
        <begin position="232"/>
        <end position="352"/>
    </location>
</feature>
<reference evidence="3" key="1">
    <citation type="submission" date="2018-04" db="EMBL/GenBank/DDBJ databases">
        <title>Whole genome sequencing of Hypsizygus marmoreus.</title>
        <authorList>
            <person name="Choi I.-G."/>
            <person name="Min B."/>
            <person name="Kim J.-G."/>
            <person name="Kim S."/>
            <person name="Oh Y.-L."/>
            <person name="Kong W.-S."/>
            <person name="Park H."/>
            <person name="Jeong J."/>
            <person name="Song E.-S."/>
        </authorList>
    </citation>
    <scope>NUCLEOTIDE SEQUENCE [LARGE SCALE GENOMIC DNA]</scope>
    <source>
        <strain evidence="3">51987-8</strain>
    </source>
</reference>
<feature type="signal peptide" evidence="2">
    <location>
        <begin position="1"/>
        <end position="34"/>
    </location>
</feature>
<sequence length="417" mass="44884">MCARTAARRRCFARSQMLARLLIYIFTAHPYLHGTSPPPLAPTFDIIIDNVSEHRSQNSYVSPGSAGQRYTSPLLPSGTHSLSAGNIYGASIDYTIVQAGEKGPLVSYAVDEDGTVHVGEGAGWTRREAQFIATDDPKMGGTRRRRQTLWVRAQGFCLPTYAISPSSPEYTSGTLQRENTLLFLNDSLAPGDHTLTLEVATAVNISLVLDYFVYEAAFVSVGVMPNLTAEAPMTTSSSSVGSSSSSASSSSSSGGSMETMGGQGGARPGPTSVEPYMLATPSTGQSRSTPVTIREKLSMSVSNHSSHRLTSTSPPSPHRGDTEGGGPLESTPGVHIAHPSHFTVSNPEMRSPLLHSHAPLHQEENGRGARAVEKSEDVEVEVEECLERDACRGCKSSYWNRTARTWRAVTGRRRWRS</sequence>
<proteinExistence type="predicted"/>
<dbReference type="Proteomes" id="UP000076154">
    <property type="component" value="Unassembled WGS sequence"/>
</dbReference>
<feature type="compositionally biased region" description="Low complexity" evidence="1">
    <location>
        <begin position="236"/>
        <end position="256"/>
    </location>
</feature>
<dbReference type="STRING" id="39966.A0A369KB39"/>
<dbReference type="EMBL" id="LUEZ02000001">
    <property type="protein sequence ID" value="RDB31128.1"/>
    <property type="molecule type" value="Genomic_DNA"/>
</dbReference>
<feature type="compositionally biased region" description="Polar residues" evidence="1">
    <location>
        <begin position="299"/>
        <end position="313"/>
    </location>
</feature>
<keyword evidence="2" id="KW-0732">Signal</keyword>
<evidence type="ECO:0000256" key="1">
    <source>
        <dbReference type="SAM" id="MobiDB-lite"/>
    </source>
</evidence>
<keyword evidence="4" id="KW-1185">Reference proteome</keyword>
<feature type="compositionally biased region" description="Polar residues" evidence="1">
    <location>
        <begin position="280"/>
        <end position="291"/>
    </location>
</feature>
<name>A0A369KB39_HYPMA</name>
<gene>
    <name evidence="3" type="ORF">Hypma_000069</name>
</gene>
<dbReference type="InParanoid" id="A0A369KB39"/>
<feature type="chain" id="PRO_5016886279" evidence="2">
    <location>
        <begin position="35"/>
        <end position="417"/>
    </location>
</feature>
<protein>
    <submittedName>
        <fullName evidence="3">Uncharacterized protein</fullName>
    </submittedName>
</protein>
<dbReference type="OrthoDB" id="2756615at2759"/>
<evidence type="ECO:0000313" key="4">
    <source>
        <dbReference type="Proteomes" id="UP000076154"/>
    </source>
</evidence>
<comment type="caution">
    <text evidence="3">The sequence shown here is derived from an EMBL/GenBank/DDBJ whole genome shotgun (WGS) entry which is preliminary data.</text>
</comment>
<organism evidence="3 4">
    <name type="scientific">Hypsizygus marmoreus</name>
    <name type="common">White beech mushroom</name>
    <name type="synonym">Agaricus marmoreus</name>
    <dbReference type="NCBI Taxonomy" id="39966"/>
    <lineage>
        <taxon>Eukaryota</taxon>
        <taxon>Fungi</taxon>
        <taxon>Dikarya</taxon>
        <taxon>Basidiomycota</taxon>
        <taxon>Agaricomycotina</taxon>
        <taxon>Agaricomycetes</taxon>
        <taxon>Agaricomycetidae</taxon>
        <taxon>Agaricales</taxon>
        <taxon>Tricholomatineae</taxon>
        <taxon>Lyophyllaceae</taxon>
        <taxon>Hypsizygus</taxon>
    </lineage>
</organism>
<accession>A0A369KB39</accession>
<evidence type="ECO:0000313" key="3">
    <source>
        <dbReference type="EMBL" id="RDB31128.1"/>
    </source>
</evidence>
<evidence type="ECO:0000256" key="2">
    <source>
        <dbReference type="SAM" id="SignalP"/>
    </source>
</evidence>
<dbReference type="AlphaFoldDB" id="A0A369KB39"/>